<gene>
    <name evidence="1" type="ORF">SAMN05443248_4462</name>
</gene>
<dbReference type="Proteomes" id="UP000189796">
    <property type="component" value="Chromosome I"/>
</dbReference>
<sequence length="50" mass="6033">MTRMRRVVLERKLEQARRLALEPTDPLTIERLAQIIEELEFQLEDQRKVA</sequence>
<evidence type="ECO:0000313" key="1">
    <source>
        <dbReference type="EMBL" id="SHH32927.1"/>
    </source>
</evidence>
<name>A0A1M5S2U8_9BRAD</name>
<evidence type="ECO:0000313" key="2">
    <source>
        <dbReference type="Proteomes" id="UP000189796"/>
    </source>
</evidence>
<dbReference type="EMBL" id="LT670817">
    <property type="protein sequence ID" value="SHH32927.1"/>
    <property type="molecule type" value="Genomic_DNA"/>
</dbReference>
<proteinExistence type="predicted"/>
<protein>
    <submittedName>
        <fullName evidence="1">Uncharacterized protein</fullName>
    </submittedName>
</protein>
<organism evidence="1 2">
    <name type="scientific">Bradyrhizobium erythrophlei</name>
    <dbReference type="NCBI Taxonomy" id="1437360"/>
    <lineage>
        <taxon>Bacteria</taxon>
        <taxon>Pseudomonadati</taxon>
        <taxon>Pseudomonadota</taxon>
        <taxon>Alphaproteobacteria</taxon>
        <taxon>Hyphomicrobiales</taxon>
        <taxon>Nitrobacteraceae</taxon>
        <taxon>Bradyrhizobium</taxon>
    </lineage>
</organism>
<dbReference type="AlphaFoldDB" id="A0A1M5S2U8"/>
<accession>A0A1M5S2U8</accession>
<reference evidence="1 2" key="1">
    <citation type="submission" date="2016-11" db="EMBL/GenBank/DDBJ databases">
        <authorList>
            <person name="Jaros S."/>
            <person name="Januszkiewicz K."/>
            <person name="Wedrychowicz H."/>
        </authorList>
    </citation>
    <scope>NUCLEOTIDE SEQUENCE [LARGE SCALE GENOMIC DNA]</scope>
    <source>
        <strain evidence="1 2">GAS138</strain>
    </source>
</reference>